<name>A0A1I4EC65_9HYPH</name>
<dbReference type="PROSITE" id="PS50110">
    <property type="entry name" value="RESPONSE_REGULATORY"/>
    <property type="match status" value="1"/>
</dbReference>
<protein>
    <submittedName>
        <fullName evidence="10">Two-component system, OmpR family, phosphate regulon response regulator PhoB</fullName>
    </submittedName>
</protein>
<dbReference type="SMART" id="SM00862">
    <property type="entry name" value="Trans_reg_C"/>
    <property type="match status" value="1"/>
</dbReference>
<dbReference type="SUPFAM" id="SSF52172">
    <property type="entry name" value="CheY-like"/>
    <property type="match status" value="1"/>
</dbReference>
<dbReference type="SUPFAM" id="SSF46894">
    <property type="entry name" value="C-terminal effector domain of the bipartite response regulators"/>
    <property type="match status" value="1"/>
</dbReference>
<keyword evidence="2" id="KW-0902">Two-component regulatory system</keyword>
<evidence type="ECO:0000256" key="6">
    <source>
        <dbReference type="PROSITE-ProRule" id="PRU00169"/>
    </source>
</evidence>
<keyword evidence="5" id="KW-0804">Transcription</keyword>
<dbReference type="GO" id="GO:0032993">
    <property type="term" value="C:protein-DNA complex"/>
    <property type="evidence" value="ECO:0007669"/>
    <property type="project" value="TreeGrafter"/>
</dbReference>
<feature type="modified residue" description="4-aspartylphosphate" evidence="6">
    <location>
        <position position="62"/>
    </location>
</feature>
<dbReference type="PANTHER" id="PTHR48111">
    <property type="entry name" value="REGULATOR OF RPOS"/>
    <property type="match status" value="1"/>
</dbReference>
<dbReference type="InterPro" id="IPR036388">
    <property type="entry name" value="WH-like_DNA-bd_sf"/>
</dbReference>
<organism evidence="10 11">
    <name type="scientific">Neomesorhizobium albiziae</name>
    <dbReference type="NCBI Taxonomy" id="335020"/>
    <lineage>
        <taxon>Bacteria</taxon>
        <taxon>Pseudomonadati</taxon>
        <taxon>Pseudomonadota</taxon>
        <taxon>Alphaproteobacteria</taxon>
        <taxon>Hyphomicrobiales</taxon>
        <taxon>Phyllobacteriaceae</taxon>
        <taxon>Neomesorhizobium</taxon>
    </lineage>
</organism>
<evidence type="ECO:0000256" key="5">
    <source>
        <dbReference type="ARBA" id="ARBA00023163"/>
    </source>
</evidence>
<dbReference type="InterPro" id="IPR039420">
    <property type="entry name" value="WalR-like"/>
</dbReference>
<gene>
    <name evidence="10" type="ORF">SAMN04488498_1259</name>
</gene>
<evidence type="ECO:0000256" key="7">
    <source>
        <dbReference type="PROSITE-ProRule" id="PRU01091"/>
    </source>
</evidence>
<dbReference type="PROSITE" id="PS51755">
    <property type="entry name" value="OMPR_PHOB"/>
    <property type="match status" value="1"/>
</dbReference>
<reference evidence="10 11" key="1">
    <citation type="submission" date="2016-10" db="EMBL/GenBank/DDBJ databases">
        <authorList>
            <person name="Varghese N."/>
            <person name="Submissions S."/>
        </authorList>
    </citation>
    <scope>NUCLEOTIDE SEQUENCE [LARGE SCALE GENOMIC DNA]</scope>
    <source>
        <strain evidence="10 11">DSM 21822</strain>
    </source>
</reference>
<feature type="domain" description="Response regulatory" evidence="8">
    <location>
        <begin position="13"/>
        <end position="129"/>
    </location>
</feature>
<dbReference type="GO" id="GO:0000976">
    <property type="term" value="F:transcription cis-regulatory region binding"/>
    <property type="evidence" value="ECO:0007669"/>
    <property type="project" value="TreeGrafter"/>
</dbReference>
<proteinExistence type="predicted"/>
<keyword evidence="3" id="KW-0805">Transcription regulation</keyword>
<dbReference type="InterPro" id="IPR001867">
    <property type="entry name" value="OmpR/PhoB-type_DNA-bd"/>
</dbReference>
<evidence type="ECO:0000313" key="11">
    <source>
        <dbReference type="Proteomes" id="UP000323300"/>
    </source>
</evidence>
<dbReference type="InterPro" id="IPR001789">
    <property type="entry name" value="Sig_transdc_resp-reg_receiver"/>
</dbReference>
<feature type="domain" description="OmpR/PhoB-type" evidence="9">
    <location>
        <begin position="140"/>
        <end position="239"/>
    </location>
</feature>
<dbReference type="Pfam" id="PF00486">
    <property type="entry name" value="Trans_reg_C"/>
    <property type="match status" value="1"/>
</dbReference>
<keyword evidence="11" id="KW-1185">Reference proteome</keyword>
<evidence type="ECO:0000259" key="8">
    <source>
        <dbReference type="PROSITE" id="PS50110"/>
    </source>
</evidence>
<evidence type="ECO:0000313" key="10">
    <source>
        <dbReference type="EMBL" id="SFL03345.1"/>
    </source>
</evidence>
<sequence>MGALQVDQRMSPTILIYSQDPDFFLIFGHILAVAGFETRLVHNEQETLPIAAEQRPAAVVMDCQPDDASTALTCQRLKSDPTTRNIPVAALIAPSAGLLHVDLIKAGVDETFSRPFAPEKLLSWLNAKVSARDASIETTAGDLVFGDFRLERRGYRVFFQDVWIAMPPIEFKLLRHLMARPGIVFSREDLIEAAWPEHATDADLRSVDVHIAKLRKTLKKALGRDVIRTVRSAGYSFAPHW</sequence>
<evidence type="ECO:0000256" key="4">
    <source>
        <dbReference type="ARBA" id="ARBA00023125"/>
    </source>
</evidence>
<dbReference type="EMBL" id="FOSL01000025">
    <property type="protein sequence ID" value="SFL03345.1"/>
    <property type="molecule type" value="Genomic_DNA"/>
</dbReference>
<keyword evidence="1 6" id="KW-0597">Phosphoprotein</keyword>
<evidence type="ECO:0000259" key="9">
    <source>
        <dbReference type="PROSITE" id="PS51755"/>
    </source>
</evidence>
<evidence type="ECO:0000256" key="1">
    <source>
        <dbReference type="ARBA" id="ARBA00022553"/>
    </source>
</evidence>
<dbReference type="AlphaFoldDB" id="A0A1I4EC65"/>
<dbReference type="GO" id="GO:0005829">
    <property type="term" value="C:cytosol"/>
    <property type="evidence" value="ECO:0007669"/>
    <property type="project" value="TreeGrafter"/>
</dbReference>
<dbReference type="InterPro" id="IPR016032">
    <property type="entry name" value="Sig_transdc_resp-reg_C-effctor"/>
</dbReference>
<dbReference type="Gene3D" id="3.40.50.2300">
    <property type="match status" value="1"/>
</dbReference>
<evidence type="ECO:0000256" key="3">
    <source>
        <dbReference type="ARBA" id="ARBA00023015"/>
    </source>
</evidence>
<keyword evidence="4 7" id="KW-0238">DNA-binding</keyword>
<dbReference type="PANTHER" id="PTHR48111:SF1">
    <property type="entry name" value="TWO-COMPONENT RESPONSE REGULATOR ORR33"/>
    <property type="match status" value="1"/>
</dbReference>
<dbReference type="Proteomes" id="UP000323300">
    <property type="component" value="Unassembled WGS sequence"/>
</dbReference>
<dbReference type="GO" id="GO:0006355">
    <property type="term" value="P:regulation of DNA-templated transcription"/>
    <property type="evidence" value="ECO:0007669"/>
    <property type="project" value="InterPro"/>
</dbReference>
<accession>A0A1I4EC65</accession>
<dbReference type="CDD" id="cd00383">
    <property type="entry name" value="trans_reg_C"/>
    <property type="match status" value="1"/>
</dbReference>
<evidence type="ECO:0000256" key="2">
    <source>
        <dbReference type="ARBA" id="ARBA00023012"/>
    </source>
</evidence>
<feature type="DNA-binding region" description="OmpR/PhoB-type" evidence="7">
    <location>
        <begin position="140"/>
        <end position="239"/>
    </location>
</feature>
<dbReference type="InterPro" id="IPR011006">
    <property type="entry name" value="CheY-like_superfamily"/>
</dbReference>
<dbReference type="Gene3D" id="1.10.10.10">
    <property type="entry name" value="Winged helix-like DNA-binding domain superfamily/Winged helix DNA-binding domain"/>
    <property type="match status" value="1"/>
</dbReference>
<dbReference type="GO" id="GO:0000156">
    <property type="term" value="F:phosphorelay response regulator activity"/>
    <property type="evidence" value="ECO:0007669"/>
    <property type="project" value="TreeGrafter"/>
</dbReference>